<gene>
    <name evidence="2" type="ORF">L0P57_04345</name>
</gene>
<reference evidence="2 3" key="1">
    <citation type="submission" date="2022-01" db="EMBL/GenBank/DDBJ databases">
        <title>Collection of gut derived symbiotic bacterial strains cultured from healthy donors.</title>
        <authorList>
            <person name="Lin H."/>
            <person name="Kohout C."/>
            <person name="Waligurski E."/>
            <person name="Pamer E.G."/>
        </authorList>
    </citation>
    <scope>NUCLEOTIDE SEQUENCE [LARGE SCALE GENOMIC DNA]</scope>
    <source>
        <strain evidence="2 3">DFI.7.58</strain>
    </source>
</reference>
<evidence type="ECO:0000313" key="3">
    <source>
        <dbReference type="Proteomes" id="UP001298681"/>
    </source>
</evidence>
<keyword evidence="3" id="KW-1185">Reference proteome</keyword>
<proteinExistence type="predicted"/>
<organism evidence="2 3">
    <name type="scientific">Anaeromassilibacillus senegalensis</name>
    <dbReference type="NCBI Taxonomy" id="1673717"/>
    <lineage>
        <taxon>Bacteria</taxon>
        <taxon>Bacillati</taxon>
        <taxon>Bacillota</taxon>
        <taxon>Clostridia</taxon>
        <taxon>Eubacteriales</taxon>
        <taxon>Acutalibacteraceae</taxon>
        <taxon>Anaeromassilibacillus</taxon>
    </lineage>
</organism>
<feature type="domain" description="N-acetyltransferase" evidence="1">
    <location>
        <begin position="115"/>
        <end position="235"/>
    </location>
</feature>
<name>A0ABS9MH77_9FIRM</name>
<dbReference type="Pfam" id="PF08445">
    <property type="entry name" value="FR47"/>
    <property type="match status" value="1"/>
</dbReference>
<accession>A0ABS9MH77</accession>
<dbReference type="InterPro" id="IPR013653">
    <property type="entry name" value="GCN5-like_dom"/>
</dbReference>
<dbReference type="InterPro" id="IPR000182">
    <property type="entry name" value="GNAT_dom"/>
</dbReference>
<dbReference type="Gene3D" id="3.40.630.30">
    <property type="match status" value="1"/>
</dbReference>
<sequence length="235" mass="26817">MKQLEQAVRFLEKDPLLHIDMLECIRRGNAECLYVSETGVLLRDQPSGTCQLSVETEGALRECLPLLQGTDLLVCHQDFYREFLSTALNLSFGERCYQAAYLKSEAPHPNREAGWDIHSLDESALPFVHQHYKMVTDEDYLLQRLHSGEMYGIFVEGKPAGFIGMHAEGSLGMLEILPEYQRRGLAFVLESYAIYRIKEKGWTPYGQVIVGNLASMHLQQKIGMTFSEKTCYWLS</sequence>
<dbReference type="EMBL" id="JAKNHQ010000004">
    <property type="protein sequence ID" value="MCG4610166.1"/>
    <property type="molecule type" value="Genomic_DNA"/>
</dbReference>
<dbReference type="CDD" id="cd04301">
    <property type="entry name" value="NAT_SF"/>
    <property type="match status" value="1"/>
</dbReference>
<evidence type="ECO:0000259" key="1">
    <source>
        <dbReference type="PROSITE" id="PS51186"/>
    </source>
</evidence>
<comment type="caution">
    <text evidence="2">The sequence shown here is derived from an EMBL/GenBank/DDBJ whole genome shotgun (WGS) entry which is preliminary data.</text>
</comment>
<dbReference type="RefSeq" id="WP_087233157.1">
    <property type="nucleotide sequence ID" value="NZ_JAKNHQ010000004.1"/>
</dbReference>
<dbReference type="Proteomes" id="UP001298681">
    <property type="component" value="Unassembled WGS sequence"/>
</dbReference>
<dbReference type="PROSITE" id="PS51186">
    <property type="entry name" value="GNAT"/>
    <property type="match status" value="1"/>
</dbReference>
<dbReference type="SUPFAM" id="SSF55729">
    <property type="entry name" value="Acyl-CoA N-acyltransferases (Nat)"/>
    <property type="match status" value="1"/>
</dbReference>
<protein>
    <submittedName>
        <fullName evidence="2">GNAT family N-acetyltransferase</fullName>
    </submittedName>
</protein>
<dbReference type="InterPro" id="IPR016181">
    <property type="entry name" value="Acyl_CoA_acyltransferase"/>
</dbReference>
<evidence type="ECO:0000313" key="2">
    <source>
        <dbReference type="EMBL" id="MCG4610166.1"/>
    </source>
</evidence>